<keyword evidence="2 4" id="KW-0808">Transferase</keyword>
<dbReference type="NCBIfam" id="TIGR00430">
    <property type="entry name" value="Q_tRNA_tgt"/>
    <property type="match status" value="1"/>
</dbReference>
<feature type="active site" description="Nucleophile" evidence="4">
    <location>
        <position position="303"/>
    </location>
</feature>
<feature type="binding site" evidence="4">
    <location>
        <position position="252"/>
    </location>
    <ligand>
        <name>substrate</name>
    </ligand>
</feature>
<feature type="binding site" evidence="4">
    <location>
        <position position="178"/>
    </location>
    <ligand>
        <name>substrate</name>
    </ligand>
</feature>
<keyword evidence="1 4" id="KW-0328">Glycosyltransferase</keyword>
<dbReference type="PANTHER" id="PTHR46499">
    <property type="entry name" value="QUEUINE TRNA-RIBOSYLTRANSFERASE"/>
    <property type="match status" value="1"/>
</dbReference>
<dbReference type="InterPro" id="IPR002616">
    <property type="entry name" value="tRNA_ribo_trans-like"/>
</dbReference>
<dbReference type="NCBIfam" id="TIGR00449">
    <property type="entry name" value="tgt_general"/>
    <property type="match status" value="1"/>
</dbReference>
<accession>A0A1F6LP93</accession>
<feature type="binding site" evidence="4">
    <location>
        <position position="375"/>
    </location>
    <ligand>
        <name>Zn(2+)</name>
        <dbReference type="ChEBI" id="CHEBI:29105"/>
    </ligand>
</feature>
<evidence type="ECO:0000256" key="1">
    <source>
        <dbReference type="ARBA" id="ARBA00022676"/>
    </source>
</evidence>
<comment type="subunit">
    <text evidence="4">Homodimer. Within each dimer, one monomer is responsible for RNA recognition and catalysis, while the other monomer binds to the replacement base PreQ1.</text>
</comment>
<organism evidence="7 8">
    <name type="scientific">Candidatus Magasanikbacteria bacterium RIFCSPHIGHO2_01_FULL_50_8</name>
    <dbReference type="NCBI Taxonomy" id="1798674"/>
    <lineage>
        <taxon>Bacteria</taxon>
        <taxon>Candidatus Magasanikiibacteriota</taxon>
    </lineage>
</organism>
<feature type="active site" description="Proton acceptor" evidence="4">
    <location>
        <position position="89"/>
    </location>
</feature>
<comment type="caution">
    <text evidence="7">The sequence shown here is derived from an EMBL/GenBank/DDBJ whole genome shotgun (WGS) entry which is preliminary data.</text>
</comment>
<feature type="domain" description="tRNA-guanine(15) transglycosylase-like" evidence="6">
    <location>
        <begin position="135"/>
        <end position="403"/>
    </location>
</feature>
<evidence type="ECO:0000256" key="3">
    <source>
        <dbReference type="ARBA" id="ARBA00022694"/>
    </source>
</evidence>
<evidence type="ECO:0000313" key="7">
    <source>
        <dbReference type="EMBL" id="OGH61113.1"/>
    </source>
</evidence>
<dbReference type="HAMAP" id="MF_00168">
    <property type="entry name" value="Q_tRNA_Tgt"/>
    <property type="match status" value="1"/>
</dbReference>
<keyword evidence="4" id="KW-0479">Metal-binding</keyword>
<keyword evidence="4" id="KW-0862">Zinc</keyword>
<dbReference type="Gene3D" id="3.20.20.105">
    <property type="entry name" value="Queuine tRNA-ribosyltransferase-like"/>
    <property type="match status" value="1"/>
</dbReference>
<comment type="cofactor">
    <cofactor evidence="4">
        <name>Zn(2+)</name>
        <dbReference type="ChEBI" id="CHEBI:29105"/>
    </cofactor>
    <text evidence="4">Binds 1 zinc ion per subunit.</text>
</comment>
<feature type="compositionally biased region" description="Low complexity" evidence="5">
    <location>
        <begin position="125"/>
        <end position="138"/>
    </location>
</feature>
<evidence type="ECO:0000313" key="8">
    <source>
        <dbReference type="Proteomes" id="UP000176329"/>
    </source>
</evidence>
<feature type="binding site" evidence="4">
    <location>
        <position position="349"/>
    </location>
    <ligand>
        <name>Zn(2+)</name>
        <dbReference type="ChEBI" id="CHEBI:29105"/>
    </ligand>
</feature>
<dbReference type="GO" id="GO:0008616">
    <property type="term" value="P:tRNA queuosine(34) biosynthetic process"/>
    <property type="evidence" value="ECO:0007669"/>
    <property type="project" value="UniProtKB-UniRule"/>
</dbReference>
<feature type="binding site" evidence="4">
    <location>
        <position position="344"/>
    </location>
    <ligand>
        <name>Zn(2+)</name>
        <dbReference type="ChEBI" id="CHEBI:29105"/>
    </ligand>
</feature>
<dbReference type="AlphaFoldDB" id="A0A1F6LP93"/>
<feature type="region of interest" description="Disordered" evidence="5">
    <location>
        <begin position="119"/>
        <end position="138"/>
    </location>
</feature>
<protein>
    <recommendedName>
        <fullName evidence="4">Queuine tRNA-ribosyltransferase</fullName>
        <ecNumber evidence="4">2.4.2.29</ecNumber>
    </recommendedName>
    <alternativeName>
        <fullName evidence="4">Guanine insertion enzyme</fullName>
    </alternativeName>
    <alternativeName>
        <fullName evidence="4">tRNA-guanine transglycosylase</fullName>
    </alternativeName>
</protein>
<feature type="binding site" evidence="4">
    <location>
        <position position="346"/>
    </location>
    <ligand>
        <name>Zn(2+)</name>
        <dbReference type="ChEBI" id="CHEBI:29105"/>
    </ligand>
</feature>
<evidence type="ECO:0000256" key="2">
    <source>
        <dbReference type="ARBA" id="ARBA00022679"/>
    </source>
</evidence>
<comment type="function">
    <text evidence="4">Catalyzes the base-exchange of a guanine (G) residue with the queuine precursor 7-aminomethyl-7-deazaguanine (PreQ1) at position 34 (anticodon wobble position) in tRNAs with GU(N) anticodons (tRNA-Asp, -Asn, -His and -Tyr). Catalysis occurs through a double-displacement mechanism. The nucleophile active site attacks the C1' of nucleotide 34 to detach the guanine base from the RNA, forming a covalent enzyme-RNA intermediate. The proton acceptor active site deprotonates the incoming PreQ1, allowing a nucleophilic attack on the C1' of the ribose to form the product. After dissociation, two additional enzymatic reactions on the tRNA convert PreQ1 to queuine (Q), resulting in the hypermodified nucleoside queuosine (7-(((4,5-cis-dihydroxy-2-cyclopenten-1-yl)amino)methyl)-7-deazaguanosine).</text>
</comment>
<comment type="similarity">
    <text evidence="4">Belongs to the queuine tRNA-ribosyltransferase family.</text>
</comment>
<keyword evidence="3 4" id="KW-0819">tRNA processing</keyword>
<evidence type="ECO:0000256" key="5">
    <source>
        <dbReference type="SAM" id="MobiDB-lite"/>
    </source>
</evidence>
<dbReference type="GO" id="GO:0046872">
    <property type="term" value="F:metal ion binding"/>
    <property type="evidence" value="ECO:0007669"/>
    <property type="project" value="UniProtKB-KW"/>
</dbReference>
<dbReference type="Proteomes" id="UP000176329">
    <property type="component" value="Unassembled WGS sequence"/>
</dbReference>
<dbReference type="PANTHER" id="PTHR46499:SF1">
    <property type="entry name" value="QUEUINE TRNA-RIBOSYLTRANSFERASE"/>
    <property type="match status" value="1"/>
</dbReference>
<dbReference type="InterPro" id="IPR004803">
    <property type="entry name" value="TGT"/>
</dbReference>
<comment type="pathway">
    <text evidence="4">tRNA modification; tRNA-queuosine biosynthesis.</text>
</comment>
<evidence type="ECO:0000256" key="4">
    <source>
        <dbReference type="HAMAP-Rule" id="MF_00168"/>
    </source>
</evidence>
<dbReference type="Pfam" id="PF01702">
    <property type="entry name" value="TGT"/>
    <property type="match status" value="2"/>
</dbReference>
<sequence>MFWEKLTTDGAARTGILHTDHGDILTPTFMPVGTQATVKTLDSRDIRETGASVILANTYHLHLRPGEDAVTTLGGVHKFMNYACPILTDSGGFQVFSLGSSGHSHFTPAREASNALREVQTPAQNSNATTSNHSNHVSIDSDGVSFRSHLDGSTHRFSPEIAIDIQHKLGADIIMAFDICTPNAATFDEARAAMETTHRWAERCIAAHAKKGPHDWTQFLFGIIQGANHRELRRESAQFISSLPFDGVAIGGESIGYNMAATAETLDWLADLLPDDRPRYTMGVGYNPRDLFTVIERGIDMFDCVAPTRVARNGTLYCRATADLKINIRNAEHTLSTRPIDDWCDCFTCKNHTRAYLHHLFKCEEMLAYRLASIHNVRFMLKLCEEIREAIANGEFKKYQATWF</sequence>
<comment type="caution">
    <text evidence="4">Lacks conserved residue(s) required for the propagation of feature annotation.</text>
</comment>
<dbReference type="UniPathway" id="UPA00392"/>
<reference evidence="7 8" key="1">
    <citation type="journal article" date="2016" name="Nat. Commun.">
        <title>Thousands of microbial genomes shed light on interconnected biogeochemical processes in an aquifer system.</title>
        <authorList>
            <person name="Anantharaman K."/>
            <person name="Brown C.T."/>
            <person name="Hug L.A."/>
            <person name="Sharon I."/>
            <person name="Castelle C.J."/>
            <person name="Probst A.J."/>
            <person name="Thomas B.C."/>
            <person name="Singh A."/>
            <person name="Wilkins M.J."/>
            <person name="Karaoz U."/>
            <person name="Brodie E.L."/>
            <person name="Williams K.H."/>
            <person name="Hubbard S.S."/>
            <person name="Banfield J.F."/>
        </authorList>
    </citation>
    <scope>NUCLEOTIDE SEQUENCE [LARGE SCALE GENOMIC DNA]</scope>
</reference>
<dbReference type="InterPro" id="IPR050076">
    <property type="entry name" value="ArchSynthase1/Queuine_TRR"/>
</dbReference>
<proteinExistence type="inferred from homology"/>
<dbReference type="GO" id="GO:0005829">
    <property type="term" value="C:cytosol"/>
    <property type="evidence" value="ECO:0007669"/>
    <property type="project" value="TreeGrafter"/>
</dbReference>
<name>A0A1F6LP93_9BACT</name>
<comment type="catalytic activity">
    <reaction evidence="4">
        <text>7-aminomethyl-7-carbaguanine + guanosine(34) in tRNA = 7-aminomethyl-7-carbaguanosine(34) in tRNA + guanine</text>
        <dbReference type="Rhea" id="RHEA:24104"/>
        <dbReference type="Rhea" id="RHEA-COMP:10341"/>
        <dbReference type="Rhea" id="RHEA-COMP:10342"/>
        <dbReference type="ChEBI" id="CHEBI:16235"/>
        <dbReference type="ChEBI" id="CHEBI:58703"/>
        <dbReference type="ChEBI" id="CHEBI:74269"/>
        <dbReference type="ChEBI" id="CHEBI:82833"/>
        <dbReference type="EC" id="2.4.2.29"/>
    </reaction>
</comment>
<feature type="domain" description="tRNA-guanine(15) transglycosylase-like" evidence="6">
    <location>
        <begin position="11"/>
        <end position="100"/>
    </location>
</feature>
<dbReference type="InterPro" id="IPR036511">
    <property type="entry name" value="TGT-like_sf"/>
</dbReference>
<dbReference type="EC" id="2.4.2.29" evidence="4"/>
<dbReference type="SUPFAM" id="SSF51713">
    <property type="entry name" value="tRNA-guanine transglycosylase"/>
    <property type="match status" value="1"/>
</dbReference>
<dbReference type="GO" id="GO:0008479">
    <property type="term" value="F:tRNA-guanosine(34) queuine transglycosylase activity"/>
    <property type="evidence" value="ECO:0007669"/>
    <property type="project" value="UniProtKB-UniRule"/>
</dbReference>
<dbReference type="EMBL" id="MFPV01000046">
    <property type="protein sequence ID" value="OGH61113.1"/>
    <property type="molecule type" value="Genomic_DNA"/>
</dbReference>
<feature type="region of interest" description="RNA binding; important for wobble base 34 recognition" evidence="4">
    <location>
        <begin position="308"/>
        <end position="312"/>
    </location>
</feature>
<feature type="binding site" evidence="4">
    <location>
        <begin position="89"/>
        <end position="93"/>
    </location>
    <ligand>
        <name>substrate</name>
    </ligand>
</feature>
<feature type="binding site" evidence="4">
    <location>
        <position position="225"/>
    </location>
    <ligand>
        <name>substrate</name>
    </ligand>
</feature>
<keyword evidence="4" id="KW-0671">Queuosine biosynthesis</keyword>
<gene>
    <name evidence="4" type="primary">tgt</name>
    <name evidence="7" type="ORF">A2848_02220</name>
</gene>
<evidence type="ECO:0000259" key="6">
    <source>
        <dbReference type="Pfam" id="PF01702"/>
    </source>
</evidence>